<evidence type="ECO:0000256" key="3">
    <source>
        <dbReference type="ARBA" id="ARBA00022692"/>
    </source>
</evidence>
<feature type="transmembrane region" description="Helical" evidence="6">
    <location>
        <begin position="91"/>
        <end position="110"/>
    </location>
</feature>
<dbReference type="GO" id="GO:0061024">
    <property type="term" value="P:membrane organization"/>
    <property type="evidence" value="ECO:0007669"/>
    <property type="project" value="TreeGrafter"/>
</dbReference>
<keyword evidence="3 6" id="KW-0812">Transmembrane</keyword>
<evidence type="ECO:0000256" key="1">
    <source>
        <dbReference type="ARBA" id="ARBA00004141"/>
    </source>
</evidence>
<organism evidence="7 8">
    <name type="scientific">Plasmodium vivax India VII</name>
    <dbReference type="NCBI Taxonomy" id="1077284"/>
    <lineage>
        <taxon>Eukaryota</taxon>
        <taxon>Sar</taxon>
        <taxon>Alveolata</taxon>
        <taxon>Apicomplexa</taxon>
        <taxon>Aconoidasida</taxon>
        <taxon>Haemosporida</taxon>
        <taxon>Plasmodiidae</taxon>
        <taxon>Plasmodium</taxon>
        <taxon>Plasmodium (Plasmodium)</taxon>
    </lineage>
</organism>
<evidence type="ECO:0000313" key="8">
    <source>
        <dbReference type="Proteomes" id="UP000053562"/>
    </source>
</evidence>
<feature type="transmembrane region" description="Helical" evidence="6">
    <location>
        <begin position="161"/>
        <end position="187"/>
    </location>
</feature>
<evidence type="ECO:0008006" key="9">
    <source>
        <dbReference type="Google" id="ProtNLM"/>
    </source>
</evidence>
<dbReference type="GO" id="GO:0016020">
    <property type="term" value="C:membrane"/>
    <property type="evidence" value="ECO:0007669"/>
    <property type="project" value="UniProtKB-SubCell"/>
</dbReference>
<sequence>MKTLTEAEQKFLNHDWVNDPKWKLYLSNLYPSPSIHNIEKYKKKYFQKNVDKNLDVNSNFGSEAVKEETPQPPNFQAHGNKGYPYSGQVPLVTFFFCAFVLCVSLFYFVLLSLNLSLYKKMGTFMSLSYFCAFLSLLYTDYKTQRHNFSLVQFFSSEKGQYLSYSMILFFIKDAVLIFLPIFFTLLISSYLMYKQIKSLFPPAIQRNYHLNKIVSYLDHTILNVYMMRANIEIYNLVFIIICLFLKRVSLLNLIIYLHFFKLKYSSSDSYFHACYAKNGGMIVHPEMIRQCLSHPMVPKSFLNVFNKVSYYFNAYLSYRRR</sequence>
<evidence type="ECO:0000256" key="6">
    <source>
        <dbReference type="SAM" id="Phobius"/>
    </source>
</evidence>
<comment type="subcellular location">
    <subcellularLocation>
        <location evidence="1">Membrane</location>
        <topology evidence="1">Multi-pass membrane protein</topology>
    </subcellularLocation>
</comment>
<gene>
    <name evidence="7" type="ORF">PVIIG_02405</name>
</gene>
<dbReference type="AlphaFoldDB" id="A0A0J9SHX7"/>
<dbReference type="PANTHER" id="PTHR12703:SF4">
    <property type="entry name" value="TRANSMEMBRANE PROTEIN 33"/>
    <property type="match status" value="1"/>
</dbReference>
<dbReference type="Proteomes" id="UP000053562">
    <property type="component" value="Unassembled WGS sequence"/>
</dbReference>
<evidence type="ECO:0000256" key="5">
    <source>
        <dbReference type="ARBA" id="ARBA00023136"/>
    </source>
</evidence>
<feature type="transmembrane region" description="Helical" evidence="6">
    <location>
        <begin position="233"/>
        <end position="259"/>
    </location>
</feature>
<evidence type="ECO:0000313" key="7">
    <source>
        <dbReference type="EMBL" id="KMZ82615.1"/>
    </source>
</evidence>
<proteinExistence type="inferred from homology"/>
<dbReference type="GO" id="GO:0071786">
    <property type="term" value="P:endoplasmic reticulum tubular network organization"/>
    <property type="evidence" value="ECO:0007669"/>
    <property type="project" value="TreeGrafter"/>
</dbReference>
<evidence type="ECO:0000256" key="2">
    <source>
        <dbReference type="ARBA" id="ARBA00007322"/>
    </source>
</evidence>
<dbReference type="InterPro" id="IPR051645">
    <property type="entry name" value="PER33/POM33_regulator"/>
</dbReference>
<name>A0A0J9SHX7_PLAVI</name>
<evidence type="ECO:0000256" key="4">
    <source>
        <dbReference type="ARBA" id="ARBA00022989"/>
    </source>
</evidence>
<feature type="transmembrane region" description="Helical" evidence="6">
    <location>
        <begin position="122"/>
        <end position="141"/>
    </location>
</feature>
<keyword evidence="5 6" id="KW-0472">Membrane</keyword>
<dbReference type="Pfam" id="PF03661">
    <property type="entry name" value="TMEM33_Pom33"/>
    <property type="match status" value="1"/>
</dbReference>
<comment type="similarity">
    <text evidence="2">Belongs to the PER33/POM33 family.</text>
</comment>
<accession>A0A0J9SHX7</accession>
<reference evidence="7 8" key="1">
    <citation type="submission" date="2011-08" db="EMBL/GenBank/DDBJ databases">
        <title>The Genome Sequence of Plasmodium vivax India VII.</title>
        <authorList>
            <consortium name="The Broad Institute Genome Sequencing Platform"/>
            <consortium name="The Broad Institute Genome Sequencing Center for Infectious Disease"/>
            <person name="Neafsey D."/>
            <person name="Carlton J."/>
            <person name="Barnwell J."/>
            <person name="Collins W."/>
            <person name="Escalante A."/>
            <person name="Mullikin J."/>
            <person name="Saul A."/>
            <person name="Guigo R."/>
            <person name="Camara F."/>
            <person name="Young S.K."/>
            <person name="Zeng Q."/>
            <person name="Gargeya S."/>
            <person name="Fitzgerald M."/>
            <person name="Haas B."/>
            <person name="Abouelleil A."/>
            <person name="Alvarado L."/>
            <person name="Arachchi H.M."/>
            <person name="Berlin A."/>
            <person name="Brown A."/>
            <person name="Chapman S.B."/>
            <person name="Chen Z."/>
            <person name="Dunbar C."/>
            <person name="Freedman E."/>
            <person name="Gearin G."/>
            <person name="Gellesch M."/>
            <person name="Goldberg J."/>
            <person name="Griggs A."/>
            <person name="Gujja S."/>
            <person name="Heiman D."/>
            <person name="Howarth C."/>
            <person name="Larson L."/>
            <person name="Lui A."/>
            <person name="MacDonald P.J.P."/>
            <person name="Montmayeur A."/>
            <person name="Murphy C."/>
            <person name="Neiman D."/>
            <person name="Pearson M."/>
            <person name="Priest M."/>
            <person name="Roberts A."/>
            <person name="Saif S."/>
            <person name="Shea T."/>
            <person name="Shenoy N."/>
            <person name="Sisk P."/>
            <person name="Stolte C."/>
            <person name="Sykes S."/>
            <person name="Wortman J."/>
            <person name="Nusbaum C."/>
            <person name="Birren B."/>
        </authorList>
    </citation>
    <scope>NUCLEOTIDE SEQUENCE [LARGE SCALE GENOMIC DNA]</scope>
    <source>
        <strain evidence="7 8">India VII</strain>
    </source>
</reference>
<protein>
    <recommendedName>
        <fullName evidence="9">Secy-independent transporter protein</fullName>
    </recommendedName>
</protein>
<dbReference type="EMBL" id="KQ234166">
    <property type="protein sequence ID" value="KMZ82615.1"/>
    <property type="molecule type" value="Genomic_DNA"/>
</dbReference>
<dbReference type="InterPro" id="IPR005344">
    <property type="entry name" value="TMEM33/Pom33"/>
</dbReference>
<dbReference type="GO" id="GO:0005783">
    <property type="term" value="C:endoplasmic reticulum"/>
    <property type="evidence" value="ECO:0007669"/>
    <property type="project" value="TreeGrafter"/>
</dbReference>
<dbReference type="OrthoDB" id="306953at2759"/>
<keyword evidence="4 6" id="KW-1133">Transmembrane helix</keyword>
<dbReference type="PANTHER" id="PTHR12703">
    <property type="entry name" value="TRANSMEMBRANE PROTEIN 33"/>
    <property type="match status" value="1"/>
</dbReference>